<feature type="compositionally biased region" description="Basic and acidic residues" evidence="1">
    <location>
        <begin position="164"/>
        <end position="191"/>
    </location>
</feature>
<dbReference type="EMBL" id="OV696691">
    <property type="protein sequence ID" value="CAH1266912.1"/>
    <property type="molecule type" value="Genomic_DNA"/>
</dbReference>
<evidence type="ECO:0000256" key="1">
    <source>
        <dbReference type="SAM" id="MobiDB-lite"/>
    </source>
</evidence>
<keyword evidence="2" id="KW-0812">Transmembrane</keyword>
<keyword evidence="2" id="KW-1133">Transmembrane helix</keyword>
<feature type="region of interest" description="Disordered" evidence="1">
    <location>
        <begin position="109"/>
        <end position="129"/>
    </location>
</feature>
<dbReference type="PANTHER" id="PTHR19959:SF119">
    <property type="entry name" value="FUNGAL LIPASE-LIKE DOMAIN-CONTAINING PROTEIN"/>
    <property type="match status" value="1"/>
</dbReference>
<feature type="region of interest" description="Disordered" evidence="1">
    <location>
        <begin position="161"/>
        <end position="278"/>
    </location>
</feature>
<sequence>MRLPHIKHQKYVKPGPHSAFFRSDCRAGAHRRLNENNIRIKEQDRLLFKEDFIRNMEDWEILTTGECFHNGDTDMLDPGYKPHDKVGNLTERVDAIKSDTLDEGDKYNVVTEEGITTSPLDSDDDQTATSPKEYLLNRSEDPNENDGKDSVQVPYTVTLRKAKHANDEQEKAETNKDKTVDMGIDIPDRCQDVSLPKVGSGNTGMENGQTSHQTLMDQTSKVKEGEEEEEEVEDDEEDGEEGDTEDEEEEFEEEESEEDEDSVTLADTSSSPQAWLNNGPTSFHVKNALAIQIGTDNILNYNRTNECKSSAKHATVALYINNGNSEQAGKIDHMDAEKVIPQENGSVMICCELGDDPKRDGDIVEGLNNEDARQKFAQNMLESCKIKSKIRAVTIGCILLDMEVLTEEDRLQLIRMARNGTFQKVLLQTFLPEFAAEGKEVPMNLAIGIRNPSQGLVEEIQGAAASNSHEIAVVKQIPAIVRPSRDITVTDLLAVVGQPKPQSDETGISKDPHFLKRCGIWIALLVALASIGIAMLWDKALPSWWRDLISTLTPLEMALVTLLIVMLAIIAYLLRMKRRNSSDSSQSPTVLVPVAVYIKNCDGVQVGDNNQMVMVKVIPKKDGTVTVCCELDISKEIEDAIVKKLSDQNVRKQFDLKMAEECKLRSKIRAVRTGCILLDMEVLTEEDRLQLIRMTRNGTFQNVLLETFLPEIAAKGKEVPMKLAIGIRNPSQAMVEELKRTTCDHESFEVMQVPINVSNIGDVDIATAAEQKHSTADEAGSSKQEPEAVFVNLDDHETFGDIHVHDSNIYVNIINENIQIVNIGSGDKTFENCERMTTGGHKIADTSVTTQDDDDSIYKEHLQVGCRALQTGDLDKAEESFAAALKSVHVKGRHREEAEPLYKLGDVYLKRGIQSKDGGDFTKAAALCNAALPTTIWETIEELHNNEVLSSENAHHLMVMASISAELRLKTYMNNQN</sequence>
<evidence type="ECO:0000313" key="3">
    <source>
        <dbReference type="EMBL" id="CAH1266912.1"/>
    </source>
</evidence>
<dbReference type="Pfam" id="PF12721">
    <property type="entry name" value="RHIM"/>
    <property type="match status" value="1"/>
</dbReference>
<dbReference type="InterPro" id="IPR025735">
    <property type="entry name" value="RHIM"/>
</dbReference>
<dbReference type="Proteomes" id="UP000838412">
    <property type="component" value="Chromosome 6"/>
</dbReference>
<evidence type="ECO:0000256" key="2">
    <source>
        <dbReference type="SAM" id="Phobius"/>
    </source>
</evidence>
<proteinExistence type="predicted"/>
<dbReference type="PANTHER" id="PTHR19959">
    <property type="entry name" value="KINESIN LIGHT CHAIN"/>
    <property type="match status" value="1"/>
</dbReference>
<feature type="compositionally biased region" description="Acidic residues" evidence="1">
    <location>
        <begin position="225"/>
        <end position="262"/>
    </location>
</feature>
<dbReference type="InterPro" id="IPR011990">
    <property type="entry name" value="TPR-like_helical_dom_sf"/>
</dbReference>
<feature type="compositionally biased region" description="Polar residues" evidence="1">
    <location>
        <begin position="203"/>
        <end position="219"/>
    </location>
</feature>
<feature type="compositionally biased region" description="Polar residues" evidence="1">
    <location>
        <begin position="265"/>
        <end position="278"/>
    </location>
</feature>
<feature type="transmembrane region" description="Helical" evidence="2">
    <location>
        <begin position="557"/>
        <end position="574"/>
    </location>
</feature>
<keyword evidence="4" id="KW-1185">Reference proteome</keyword>
<gene>
    <name evidence="3" type="primary">Hypp3631</name>
    <name evidence="3" type="ORF">BLAG_LOCUS20423</name>
</gene>
<evidence type="ECO:0000313" key="4">
    <source>
        <dbReference type="Proteomes" id="UP000838412"/>
    </source>
</evidence>
<name>A0A8K0ESC0_BRALA</name>
<feature type="transmembrane region" description="Helical" evidence="2">
    <location>
        <begin position="518"/>
        <end position="537"/>
    </location>
</feature>
<accession>A0A8K0ESC0</accession>
<dbReference type="Gene3D" id="1.25.40.10">
    <property type="entry name" value="Tetratricopeptide repeat domain"/>
    <property type="match status" value="1"/>
</dbReference>
<protein>
    <submittedName>
        <fullName evidence="3">Hypp3631 protein</fullName>
    </submittedName>
</protein>
<keyword evidence="2" id="KW-0472">Membrane</keyword>
<reference evidence="3" key="1">
    <citation type="submission" date="2022-01" db="EMBL/GenBank/DDBJ databases">
        <authorList>
            <person name="Braso-Vives M."/>
        </authorList>
    </citation>
    <scope>NUCLEOTIDE SEQUENCE</scope>
</reference>
<organism evidence="3 4">
    <name type="scientific">Branchiostoma lanceolatum</name>
    <name type="common">Common lancelet</name>
    <name type="synonym">Amphioxus lanceolatum</name>
    <dbReference type="NCBI Taxonomy" id="7740"/>
    <lineage>
        <taxon>Eukaryota</taxon>
        <taxon>Metazoa</taxon>
        <taxon>Chordata</taxon>
        <taxon>Cephalochordata</taxon>
        <taxon>Leptocardii</taxon>
        <taxon>Amphioxiformes</taxon>
        <taxon>Branchiostomatidae</taxon>
        <taxon>Branchiostoma</taxon>
    </lineage>
</organism>
<dbReference type="AlphaFoldDB" id="A0A8K0ESC0"/>